<evidence type="ECO:0000313" key="3">
    <source>
        <dbReference type="Proteomes" id="UP000054144"/>
    </source>
</evidence>
<evidence type="ECO:0000256" key="1">
    <source>
        <dbReference type="SAM" id="MobiDB-lite"/>
    </source>
</evidence>
<organism evidence="2 3">
    <name type="scientific">Fistulina hepatica ATCC 64428</name>
    <dbReference type="NCBI Taxonomy" id="1128425"/>
    <lineage>
        <taxon>Eukaryota</taxon>
        <taxon>Fungi</taxon>
        <taxon>Dikarya</taxon>
        <taxon>Basidiomycota</taxon>
        <taxon>Agaricomycotina</taxon>
        <taxon>Agaricomycetes</taxon>
        <taxon>Agaricomycetidae</taxon>
        <taxon>Agaricales</taxon>
        <taxon>Fistulinaceae</taxon>
        <taxon>Fistulina</taxon>
    </lineage>
</organism>
<dbReference type="EMBL" id="KN882047">
    <property type="protein sequence ID" value="KIY45589.1"/>
    <property type="molecule type" value="Genomic_DNA"/>
</dbReference>
<accession>A0A0D7A5C9</accession>
<proteinExistence type="predicted"/>
<name>A0A0D7A5C9_9AGAR</name>
<dbReference type="InterPro" id="IPR011989">
    <property type="entry name" value="ARM-like"/>
</dbReference>
<feature type="region of interest" description="Disordered" evidence="1">
    <location>
        <begin position="1025"/>
        <end position="1046"/>
    </location>
</feature>
<dbReference type="Gene3D" id="1.25.10.10">
    <property type="entry name" value="Leucine-rich Repeat Variant"/>
    <property type="match status" value="1"/>
</dbReference>
<dbReference type="SUPFAM" id="SSF48371">
    <property type="entry name" value="ARM repeat"/>
    <property type="match status" value="1"/>
</dbReference>
<feature type="region of interest" description="Disordered" evidence="1">
    <location>
        <begin position="933"/>
        <end position="954"/>
    </location>
</feature>
<protein>
    <submittedName>
        <fullName evidence="2">Uncharacterized protein</fullName>
    </submittedName>
</protein>
<dbReference type="Proteomes" id="UP000054144">
    <property type="component" value="Unassembled WGS sequence"/>
</dbReference>
<sequence length="1096" mass="120804">MATASLESPHYFGAPVETLVASCDGDWSTEITLHDIAEAYNTLLNRFRSQIKLISDIIHEWPALACVRENASMLTRALCRDMRRVVVDAPVPSCLASDIMLCVSSSPMPFLAQPSRAATQLHTLLDCITEVGGSRNVLDQPRVRHFVAWTLKVQALPPTISALWSKHIMNALRMCMEQDPETVAHALQAIHVISSKHAAAVFPTLPDTLPLILLRLLDDVHMVRCEAAYALGGLALGKLADVSQPPDAYLALAEPVHLFIAKHRASLHELLSGGFAGEKCFVYANKVTCSGPIWATMVVLALVVLTDHTLFTNRHSLKLFIQPTASAHVNPHASGVPRLVANVWKALGWAFARLNGMLPSTAQASSTVASAFSVLIQEPRFNAGIALVARLLETRRTGDVPRRNIALAIKAVNGMLTRPETLRDGLGVLCRLLVWMEPSNSVELSSAPVAVIPAAHEALFERSMLFLCMDMLPSTLHSLPDVQTRDVSCLSEAQTLDHWSDLLDLWAMAADLSLGDLFDEFLEPLTFAWQTLLLVQRRFTQKQSHLEPTPDYVDRIAVLSVQMLSSSLTPNRLVMATRMWSVIKNVFAPVWLPGPARALASTLMAQQPSDLSVQVQQAWCELLAALTIMINDNAVLNNMFTDGDSGAPLHRKLWVTLVQLLFDGVPTEARWEFIVDVFVVCTPWELTRVEHKNSTELLNICLIRAQASGSSPQDVVEHIAQRVSPKAVLPIEQVHELLKHVNLTGRDAICEPLFQHVNVCLTANYPPGTNVLTTCLAVFHLLTQIVEQENALVVPFLDSIMNSICLWTSDEHYEIVDADYNESIIPLYCRSLVCLRSQRTSRHALQTLMPYLTTPFFDKMPAGALGPHAFHDFWLATYAKHPEFSDIYSPGLKDALRSLEWLYDGDATTITVSSGIYSSPLVSRGDVFLMSDDSQQSNQTSVVEETQSDSGRPDTTNIDYLFQVMEEATGLGVSAKLDATRTFLPASPRPPVDATPARRSPVMCNPSVARTSTCIGGERFSPEVSLDSSPCRKRKKSGDDPDSRMMKFSCNFLPSPATSQYADSVQRDEEDYDAWERGITAEDIEALGLLGADSRS</sequence>
<dbReference type="OrthoDB" id="3259617at2759"/>
<reference evidence="2 3" key="1">
    <citation type="journal article" date="2015" name="Fungal Genet. Biol.">
        <title>Evolution of novel wood decay mechanisms in Agaricales revealed by the genome sequences of Fistulina hepatica and Cylindrobasidium torrendii.</title>
        <authorList>
            <person name="Floudas D."/>
            <person name="Held B.W."/>
            <person name="Riley R."/>
            <person name="Nagy L.G."/>
            <person name="Koehler G."/>
            <person name="Ransdell A.S."/>
            <person name="Younus H."/>
            <person name="Chow J."/>
            <person name="Chiniquy J."/>
            <person name="Lipzen A."/>
            <person name="Tritt A."/>
            <person name="Sun H."/>
            <person name="Haridas S."/>
            <person name="LaButti K."/>
            <person name="Ohm R.A."/>
            <person name="Kues U."/>
            <person name="Blanchette R.A."/>
            <person name="Grigoriev I.V."/>
            <person name="Minto R.E."/>
            <person name="Hibbett D.S."/>
        </authorList>
    </citation>
    <scope>NUCLEOTIDE SEQUENCE [LARGE SCALE GENOMIC DNA]</scope>
    <source>
        <strain evidence="2 3">ATCC 64428</strain>
    </source>
</reference>
<dbReference type="InterPro" id="IPR016024">
    <property type="entry name" value="ARM-type_fold"/>
</dbReference>
<evidence type="ECO:0000313" key="2">
    <source>
        <dbReference type="EMBL" id="KIY45589.1"/>
    </source>
</evidence>
<gene>
    <name evidence="2" type="ORF">FISHEDRAFT_76438</name>
</gene>
<dbReference type="AlphaFoldDB" id="A0A0D7A5C9"/>
<keyword evidence="3" id="KW-1185">Reference proteome</keyword>